<evidence type="ECO:0000256" key="1">
    <source>
        <dbReference type="ARBA" id="ARBA00007357"/>
    </source>
</evidence>
<evidence type="ECO:0000313" key="5">
    <source>
        <dbReference type="Proteomes" id="UP001321473"/>
    </source>
</evidence>
<dbReference type="Gene3D" id="1.10.1380.10">
    <property type="entry name" value="Neutral endopeptidase , domain2"/>
    <property type="match status" value="1"/>
</dbReference>
<dbReference type="Proteomes" id="UP001321473">
    <property type="component" value="Unassembled WGS sequence"/>
</dbReference>
<name>A0AAQ4D3L3_AMBAM</name>
<evidence type="ECO:0000313" key="4">
    <source>
        <dbReference type="EMBL" id="KAK8757053.1"/>
    </source>
</evidence>
<keyword evidence="2" id="KW-1133">Transmembrane helix</keyword>
<comment type="similarity">
    <text evidence="1">Belongs to the peptidase M13 family.</text>
</comment>
<feature type="domain" description="Peptidase M13 N-terminal" evidence="3">
    <location>
        <begin position="98"/>
        <end position="401"/>
    </location>
</feature>
<feature type="non-terminal residue" evidence="4">
    <location>
        <position position="576"/>
    </location>
</feature>
<comment type="caution">
    <text evidence="4">The sequence shown here is derived from an EMBL/GenBank/DDBJ whole genome shotgun (WGS) entry which is preliminary data.</text>
</comment>
<dbReference type="Gene3D" id="3.40.390.10">
    <property type="entry name" value="Collagenase (Catalytic Domain)"/>
    <property type="match status" value="1"/>
</dbReference>
<dbReference type="InterPro" id="IPR008753">
    <property type="entry name" value="Peptidase_M13_N"/>
</dbReference>
<organism evidence="4 5">
    <name type="scientific">Amblyomma americanum</name>
    <name type="common">Lone star tick</name>
    <dbReference type="NCBI Taxonomy" id="6943"/>
    <lineage>
        <taxon>Eukaryota</taxon>
        <taxon>Metazoa</taxon>
        <taxon>Ecdysozoa</taxon>
        <taxon>Arthropoda</taxon>
        <taxon>Chelicerata</taxon>
        <taxon>Arachnida</taxon>
        <taxon>Acari</taxon>
        <taxon>Parasitiformes</taxon>
        <taxon>Ixodida</taxon>
        <taxon>Ixodoidea</taxon>
        <taxon>Ixodidae</taxon>
        <taxon>Amblyomminae</taxon>
        <taxon>Amblyomma</taxon>
    </lineage>
</organism>
<keyword evidence="2" id="KW-0472">Membrane</keyword>
<accession>A0AAQ4D3L3</accession>
<evidence type="ECO:0000259" key="3">
    <source>
        <dbReference type="Pfam" id="PF05649"/>
    </source>
</evidence>
<dbReference type="GO" id="GO:0006508">
    <property type="term" value="P:proteolysis"/>
    <property type="evidence" value="ECO:0007669"/>
    <property type="project" value="InterPro"/>
</dbReference>
<dbReference type="InterPro" id="IPR024079">
    <property type="entry name" value="MetalloPept_cat_dom_sf"/>
</dbReference>
<dbReference type="GO" id="GO:0004222">
    <property type="term" value="F:metalloendopeptidase activity"/>
    <property type="evidence" value="ECO:0007669"/>
    <property type="project" value="InterPro"/>
</dbReference>
<protein>
    <recommendedName>
        <fullName evidence="3">Peptidase M13 N-terminal domain-containing protein</fullName>
    </recommendedName>
</protein>
<dbReference type="Pfam" id="PF05649">
    <property type="entry name" value="Peptidase_M13_N"/>
    <property type="match status" value="1"/>
</dbReference>
<keyword evidence="5" id="KW-1185">Reference proteome</keyword>
<dbReference type="InterPro" id="IPR042089">
    <property type="entry name" value="Peptidase_M13_dom_2"/>
</dbReference>
<dbReference type="InterPro" id="IPR000718">
    <property type="entry name" value="Peptidase_M13"/>
</dbReference>
<keyword evidence="2" id="KW-0812">Transmembrane</keyword>
<gene>
    <name evidence="4" type="ORF">V5799_000242</name>
</gene>
<evidence type="ECO:0000256" key="2">
    <source>
        <dbReference type="SAM" id="Phobius"/>
    </source>
</evidence>
<dbReference type="SUPFAM" id="SSF55486">
    <property type="entry name" value="Metalloproteases ('zincins'), catalytic domain"/>
    <property type="match status" value="1"/>
</dbReference>
<proteinExistence type="inferred from homology"/>
<dbReference type="EMBL" id="JARKHS020035627">
    <property type="protein sequence ID" value="KAK8757053.1"/>
    <property type="molecule type" value="Genomic_DNA"/>
</dbReference>
<sequence>MLRNGSVVHMPWPPPSRRCPAVQQESVVTSNPPAPPVDRSHPASCVRYSLFVLAGVLVTSATLLAAPALLLHRVEDLKRRHFSLDEDLERSRDPSVHPCDDFYQYVCGRWDARLKRHYRSPLDKYKSAFEGHVFKNLLLHPIPKRSVSARDNAAAMLLKCLGRRGRKNTWSLRKVLLELGLPWPLKSPATRAALLHILVKSSLHFGIHVFWAFYIGIHPTRTHESTIYTTLDQRCIEWIRDFELLIARGRHDNYLRRCAEIVGGTGQSYSTMIAEVTVAHRRIAQQVHLLWDPYEVPAFHKLDDPELRQAINAHLPDDSQRWPEDEIVNMQPKLFDELNATHLSDARFTEGFKLFLGAYVVWVLSPFVSRYLTESMLDDIGWANTELIHRYDKCLEALELLMPLAKWKIEHDTQGDRINTWRMLQLSVLASKDMQRVYGAAFHRLFSAVARRVSSNAHNMTITWKLLDRAYAYVRVDTKAGFFDAFLGALSSGVDLLKKLMRKPQPILLHAPGISSLHEYRILVAREVIVENFHATPPLYDARHPLAVHAAILGTMICKQLAILARFLLFYNERFS</sequence>
<feature type="transmembrane region" description="Helical" evidence="2">
    <location>
        <begin position="48"/>
        <end position="71"/>
    </location>
</feature>
<dbReference type="AlphaFoldDB" id="A0AAQ4D3L3"/>
<dbReference type="PROSITE" id="PS51885">
    <property type="entry name" value="NEPRILYSIN"/>
    <property type="match status" value="1"/>
</dbReference>
<reference evidence="4 5" key="1">
    <citation type="journal article" date="2023" name="Arcadia Sci">
        <title>De novo assembly of a long-read Amblyomma americanum tick genome.</title>
        <authorList>
            <person name="Chou S."/>
            <person name="Poskanzer K.E."/>
            <person name="Rollins M."/>
            <person name="Thuy-Boun P.S."/>
        </authorList>
    </citation>
    <scope>NUCLEOTIDE SEQUENCE [LARGE SCALE GENOMIC DNA]</scope>
    <source>
        <strain evidence="4">F_SG_1</strain>
        <tissue evidence="4">Salivary glands</tissue>
    </source>
</reference>